<protein>
    <submittedName>
        <fullName evidence="2">Uncharacterized protein</fullName>
    </submittedName>
</protein>
<feature type="non-terminal residue" evidence="2">
    <location>
        <position position="1"/>
    </location>
</feature>
<keyword evidence="1" id="KW-0472">Membrane</keyword>
<name>A0AAD8AMK8_DIPPU</name>
<reference evidence="2" key="1">
    <citation type="journal article" date="2023" name="IScience">
        <title>Live-bearing cockroach genome reveals convergent evolutionary mechanisms linked to viviparity in insects and beyond.</title>
        <authorList>
            <person name="Fouks B."/>
            <person name="Harrison M.C."/>
            <person name="Mikhailova A.A."/>
            <person name="Marchal E."/>
            <person name="English S."/>
            <person name="Carruthers M."/>
            <person name="Jennings E.C."/>
            <person name="Chiamaka E.L."/>
            <person name="Frigard R.A."/>
            <person name="Pippel M."/>
            <person name="Attardo G.M."/>
            <person name="Benoit J.B."/>
            <person name="Bornberg-Bauer E."/>
            <person name="Tobe S.S."/>
        </authorList>
    </citation>
    <scope>NUCLEOTIDE SEQUENCE</scope>
    <source>
        <strain evidence="2">Stay&amp;Tobe</strain>
    </source>
</reference>
<proteinExistence type="predicted"/>
<feature type="non-terminal residue" evidence="2">
    <location>
        <position position="117"/>
    </location>
</feature>
<feature type="transmembrane region" description="Helical" evidence="1">
    <location>
        <begin position="92"/>
        <end position="112"/>
    </location>
</feature>
<comment type="caution">
    <text evidence="2">The sequence shown here is derived from an EMBL/GenBank/DDBJ whole genome shotgun (WGS) entry which is preliminary data.</text>
</comment>
<evidence type="ECO:0000256" key="1">
    <source>
        <dbReference type="SAM" id="Phobius"/>
    </source>
</evidence>
<keyword evidence="3" id="KW-1185">Reference proteome</keyword>
<dbReference type="Proteomes" id="UP001233999">
    <property type="component" value="Unassembled WGS sequence"/>
</dbReference>
<accession>A0AAD8AMK8</accession>
<gene>
    <name evidence="2" type="ORF">L9F63_009284</name>
</gene>
<dbReference type="EMBL" id="JASPKZ010000422">
    <property type="protein sequence ID" value="KAJ9600428.1"/>
    <property type="molecule type" value="Genomic_DNA"/>
</dbReference>
<dbReference type="AlphaFoldDB" id="A0AAD8AMK8"/>
<reference evidence="2" key="2">
    <citation type="submission" date="2023-05" db="EMBL/GenBank/DDBJ databases">
        <authorList>
            <person name="Fouks B."/>
        </authorList>
    </citation>
    <scope>NUCLEOTIDE SEQUENCE</scope>
    <source>
        <strain evidence="2">Stay&amp;Tobe</strain>
        <tissue evidence="2">Testes</tissue>
    </source>
</reference>
<evidence type="ECO:0000313" key="3">
    <source>
        <dbReference type="Proteomes" id="UP001233999"/>
    </source>
</evidence>
<evidence type="ECO:0000313" key="2">
    <source>
        <dbReference type="EMBL" id="KAJ9600428.1"/>
    </source>
</evidence>
<keyword evidence="1" id="KW-0812">Transmembrane</keyword>
<organism evidence="2 3">
    <name type="scientific">Diploptera punctata</name>
    <name type="common">Pacific beetle cockroach</name>
    <dbReference type="NCBI Taxonomy" id="6984"/>
    <lineage>
        <taxon>Eukaryota</taxon>
        <taxon>Metazoa</taxon>
        <taxon>Ecdysozoa</taxon>
        <taxon>Arthropoda</taxon>
        <taxon>Hexapoda</taxon>
        <taxon>Insecta</taxon>
        <taxon>Pterygota</taxon>
        <taxon>Neoptera</taxon>
        <taxon>Polyneoptera</taxon>
        <taxon>Dictyoptera</taxon>
        <taxon>Blattodea</taxon>
        <taxon>Blaberoidea</taxon>
        <taxon>Blaberidae</taxon>
        <taxon>Diplopterinae</taxon>
        <taxon>Diploptera</taxon>
    </lineage>
</organism>
<sequence length="117" mass="13769">SSNCDPSTDYILKLQYFVNTLTVSHIQSMTILLSPCYGPLRNLEKLKLWFTKLISTQYNRNKLSVLRDGTCVWKEKEEIKNKRQRFKCDLRLIREVDALFITFALGITIQFYQTIAK</sequence>
<keyword evidence="1" id="KW-1133">Transmembrane helix</keyword>